<feature type="domain" description="RsdA/BaiN/AoA(So)-like insert" evidence="5">
    <location>
        <begin position="206"/>
        <end position="362"/>
    </location>
</feature>
<keyword evidence="3" id="KW-0274">FAD</keyword>
<accession>A0ABQ2EAQ3</accession>
<dbReference type="InterPro" id="IPR022460">
    <property type="entry name" value="Flavoprotein_PP4765"/>
</dbReference>
<dbReference type="InterPro" id="IPR004792">
    <property type="entry name" value="BaiN-like"/>
</dbReference>
<protein>
    <submittedName>
        <fullName evidence="6">NAD(FAD)-utilizing dehydrogenase</fullName>
    </submittedName>
</protein>
<dbReference type="NCBIfam" id="TIGR00275">
    <property type="entry name" value="aminoacetone oxidase family FAD-binding enzyme"/>
    <property type="match status" value="1"/>
</dbReference>
<evidence type="ECO:0000256" key="1">
    <source>
        <dbReference type="ARBA" id="ARBA00001974"/>
    </source>
</evidence>
<name>A0ABQ2EAQ3_9GAMM</name>
<dbReference type="InterPro" id="IPR057661">
    <property type="entry name" value="RsdA/BaiN/AoA(So)_Rossmann"/>
</dbReference>
<dbReference type="EMBL" id="BMME01000001">
    <property type="protein sequence ID" value="GGK04055.1"/>
    <property type="molecule type" value="Genomic_DNA"/>
</dbReference>
<comment type="caution">
    <text evidence="6">The sequence shown here is derived from an EMBL/GenBank/DDBJ whole genome shotgun (WGS) entry which is preliminary data.</text>
</comment>
<evidence type="ECO:0000256" key="2">
    <source>
        <dbReference type="ARBA" id="ARBA00022630"/>
    </source>
</evidence>
<dbReference type="SUPFAM" id="SSF51905">
    <property type="entry name" value="FAD/NAD(P)-binding domain"/>
    <property type="match status" value="1"/>
</dbReference>
<evidence type="ECO:0000313" key="6">
    <source>
        <dbReference type="EMBL" id="GGK04055.1"/>
    </source>
</evidence>
<dbReference type="Gene3D" id="2.40.30.10">
    <property type="entry name" value="Translation factors"/>
    <property type="match status" value="1"/>
</dbReference>
<dbReference type="Gene3D" id="1.10.8.260">
    <property type="entry name" value="HI0933 insert domain-like"/>
    <property type="match status" value="1"/>
</dbReference>
<evidence type="ECO:0000256" key="3">
    <source>
        <dbReference type="ARBA" id="ARBA00022827"/>
    </source>
</evidence>
<dbReference type="NCBIfam" id="TIGR03862">
    <property type="entry name" value="flavo_PP4765"/>
    <property type="match status" value="1"/>
</dbReference>
<dbReference type="InterPro" id="IPR036188">
    <property type="entry name" value="FAD/NAD-bd_sf"/>
</dbReference>
<dbReference type="InterPro" id="IPR023166">
    <property type="entry name" value="BaiN-like_dom_sf"/>
</dbReference>
<evidence type="ECO:0000313" key="7">
    <source>
        <dbReference type="Proteomes" id="UP000599009"/>
    </source>
</evidence>
<dbReference type="Pfam" id="PF22780">
    <property type="entry name" value="HI0933_like_1st"/>
    <property type="match status" value="1"/>
</dbReference>
<dbReference type="SUPFAM" id="SSF160996">
    <property type="entry name" value="HI0933 insert domain-like"/>
    <property type="match status" value="1"/>
</dbReference>
<dbReference type="RefSeq" id="WP_132984944.1">
    <property type="nucleotide sequence ID" value="NZ_BMME01000001.1"/>
</dbReference>
<dbReference type="PANTHER" id="PTHR42887">
    <property type="entry name" value="OS12G0638800 PROTEIN"/>
    <property type="match status" value="1"/>
</dbReference>
<sequence length="424" mass="44742">MDEAPAVGAAIAVHAVGRCVAVVGGGPAGLFAAETLRAAGCEVHVFEAKGSVGRKFLVAGKGGLNLTHSDPPEVFASRYRERSGPVAGWLSAFDADALREWALGLGVATFVGSSGRVFPEDLKAAPLLRGWVRRLRSQGVGIHVHHRWTGWNEDGALRFATPDGAFDFAPDATLLALGGGSWPQLGSDGAWQGVLRDAAVDVAPLQPSNCGFEVDWSPHFAARHAGAPLKPVIAHWRDADGLEHALQGECVVSEHGIEGSLVYAISATLREEIARKGHAILELDLAPGRDLARLQRELARPRGKRSVSEHLRRSSGLDGAKAGLLREVIGADAMHDPGAVAVAAKRLPLRLRAPRPLAEAISSAGGVRLEALDGDLMLRARPGTFAAGEMLDWEAPTGGYLLTACFASGRMAAEGLLRWLARPH</sequence>
<keyword evidence="7" id="KW-1185">Reference proteome</keyword>
<dbReference type="Pfam" id="PF03486">
    <property type="entry name" value="HI0933_like"/>
    <property type="match status" value="1"/>
</dbReference>
<reference evidence="7" key="1">
    <citation type="journal article" date="2019" name="Int. J. Syst. Evol. Microbiol.">
        <title>The Global Catalogue of Microorganisms (GCM) 10K type strain sequencing project: providing services to taxonomists for standard genome sequencing and annotation.</title>
        <authorList>
            <consortium name="The Broad Institute Genomics Platform"/>
            <consortium name="The Broad Institute Genome Sequencing Center for Infectious Disease"/>
            <person name="Wu L."/>
            <person name="Ma J."/>
        </authorList>
    </citation>
    <scope>NUCLEOTIDE SEQUENCE [LARGE SCALE GENOMIC DNA]</scope>
    <source>
        <strain evidence="7">CGMCC 1.8985</strain>
    </source>
</reference>
<evidence type="ECO:0000259" key="4">
    <source>
        <dbReference type="Pfam" id="PF03486"/>
    </source>
</evidence>
<comment type="cofactor">
    <cofactor evidence="1">
        <name>FAD</name>
        <dbReference type="ChEBI" id="CHEBI:57692"/>
    </cofactor>
</comment>
<organism evidence="6 7">
    <name type="scientific">Luteimonas terricola</name>
    <dbReference type="NCBI Taxonomy" id="645597"/>
    <lineage>
        <taxon>Bacteria</taxon>
        <taxon>Pseudomonadati</taxon>
        <taxon>Pseudomonadota</taxon>
        <taxon>Gammaproteobacteria</taxon>
        <taxon>Lysobacterales</taxon>
        <taxon>Lysobacteraceae</taxon>
        <taxon>Luteimonas</taxon>
    </lineage>
</organism>
<keyword evidence="2" id="KW-0285">Flavoprotein</keyword>
<dbReference type="Gene3D" id="3.50.50.60">
    <property type="entry name" value="FAD/NAD(P)-binding domain"/>
    <property type="match status" value="1"/>
</dbReference>
<dbReference type="PANTHER" id="PTHR42887:SF1">
    <property type="entry name" value="BLR3961 PROTEIN"/>
    <property type="match status" value="1"/>
</dbReference>
<feature type="domain" description="RsdA/BaiN/AoA(So)-like Rossmann fold-like" evidence="4">
    <location>
        <begin position="20"/>
        <end position="414"/>
    </location>
</feature>
<dbReference type="Proteomes" id="UP000599009">
    <property type="component" value="Unassembled WGS sequence"/>
</dbReference>
<gene>
    <name evidence="6" type="ORF">GCM10011394_11290</name>
</gene>
<proteinExistence type="predicted"/>
<evidence type="ECO:0000259" key="5">
    <source>
        <dbReference type="Pfam" id="PF22780"/>
    </source>
</evidence>
<dbReference type="InterPro" id="IPR055178">
    <property type="entry name" value="RsdA/BaiN/AoA(So)-like_dom"/>
</dbReference>